<name>A0A837RD84_LACPE</name>
<evidence type="ECO:0000313" key="4">
    <source>
        <dbReference type="Proteomes" id="UP000051020"/>
    </source>
</evidence>
<dbReference type="EMBL" id="AZCU01000002">
    <property type="protein sequence ID" value="KRK26722.1"/>
    <property type="molecule type" value="Genomic_DNA"/>
</dbReference>
<dbReference type="InterPro" id="IPR001296">
    <property type="entry name" value="Glyco_trans_1"/>
</dbReference>
<accession>A0A837RD84</accession>
<evidence type="ECO:0000313" key="3">
    <source>
        <dbReference type="EMBL" id="KRK26722.1"/>
    </source>
</evidence>
<protein>
    <submittedName>
        <fullName evidence="3">Glycosyltransferase</fullName>
    </submittedName>
</protein>
<keyword evidence="3" id="KW-0808">Transferase</keyword>
<dbReference type="RefSeq" id="WP_050338457.1">
    <property type="nucleotide sequence ID" value="NZ_AZCU01000002.1"/>
</dbReference>
<dbReference type="AlphaFoldDB" id="A0A837RD84"/>
<dbReference type="PANTHER" id="PTHR12526">
    <property type="entry name" value="GLYCOSYLTRANSFERASE"/>
    <property type="match status" value="1"/>
</dbReference>
<dbReference type="CDD" id="cd03808">
    <property type="entry name" value="GT4_CapM-like"/>
    <property type="match status" value="1"/>
</dbReference>
<feature type="domain" description="Glycosyl transferase family 1" evidence="1">
    <location>
        <begin position="190"/>
        <end position="336"/>
    </location>
</feature>
<dbReference type="GO" id="GO:0016740">
    <property type="term" value="F:transferase activity"/>
    <property type="evidence" value="ECO:0007669"/>
    <property type="project" value="UniProtKB-KW"/>
</dbReference>
<dbReference type="PANTHER" id="PTHR12526:SF630">
    <property type="entry name" value="GLYCOSYLTRANSFERASE"/>
    <property type="match status" value="1"/>
</dbReference>
<dbReference type="Pfam" id="PF13439">
    <property type="entry name" value="Glyco_transf_4"/>
    <property type="match status" value="1"/>
</dbReference>
<dbReference type="Proteomes" id="UP000051020">
    <property type="component" value="Unassembled WGS sequence"/>
</dbReference>
<evidence type="ECO:0000259" key="1">
    <source>
        <dbReference type="Pfam" id="PF00534"/>
    </source>
</evidence>
<comment type="caution">
    <text evidence="3">The sequence shown here is derived from an EMBL/GenBank/DDBJ whole genome shotgun (WGS) entry which is preliminary data.</text>
</comment>
<evidence type="ECO:0000259" key="2">
    <source>
        <dbReference type="Pfam" id="PF13439"/>
    </source>
</evidence>
<feature type="domain" description="Glycosyltransferase subfamily 4-like N-terminal" evidence="2">
    <location>
        <begin position="12"/>
        <end position="177"/>
    </location>
</feature>
<dbReference type="Pfam" id="PF00534">
    <property type="entry name" value="Glycos_transf_1"/>
    <property type="match status" value="1"/>
</dbReference>
<proteinExistence type="predicted"/>
<dbReference type="Gene3D" id="3.40.50.2000">
    <property type="entry name" value="Glycogen Phosphorylase B"/>
    <property type="match status" value="2"/>
</dbReference>
<dbReference type="InterPro" id="IPR028098">
    <property type="entry name" value="Glyco_trans_4-like_N"/>
</dbReference>
<reference evidence="3 4" key="1">
    <citation type="journal article" date="2015" name="Genome Announc.">
        <title>Expanding the biotechnology potential of lactobacilli through comparative genomics of 213 strains and associated genera.</title>
        <authorList>
            <person name="Sun Z."/>
            <person name="Harris H.M."/>
            <person name="McCann A."/>
            <person name="Guo C."/>
            <person name="Argimon S."/>
            <person name="Zhang W."/>
            <person name="Yang X."/>
            <person name="Jeffery I.B."/>
            <person name="Cooney J.C."/>
            <person name="Kagawa T.F."/>
            <person name="Liu W."/>
            <person name="Song Y."/>
            <person name="Salvetti E."/>
            <person name="Wrobel A."/>
            <person name="Rasinkangas P."/>
            <person name="Parkhill J."/>
            <person name="Rea M.C."/>
            <person name="O'Sullivan O."/>
            <person name="Ritari J."/>
            <person name="Douillard F.P."/>
            <person name="Paul Ross R."/>
            <person name="Yang R."/>
            <person name="Briner A.E."/>
            <person name="Felis G.E."/>
            <person name="de Vos W.M."/>
            <person name="Barrangou R."/>
            <person name="Klaenhammer T.R."/>
            <person name="Caufield P.W."/>
            <person name="Cui Y."/>
            <person name="Zhang H."/>
            <person name="O'Toole P.W."/>
        </authorList>
    </citation>
    <scope>NUCLEOTIDE SEQUENCE [LARGE SCALE GENOMIC DNA]</scope>
    <source>
        <strain evidence="3 4">DSM 20314</strain>
    </source>
</reference>
<dbReference type="GeneID" id="49394279"/>
<sequence length="363" mass="40531">MKIVYVITQATWGGAQAHLYSLIQQQVRLGNTVTLVCGKTGWLSTRIGADFPSVDVVPISSLVRQIAPMRDLSAIHALRTLLRSKRPDVVHLHSSKAGMIGRLATAGSGFNVIFTVHGWGFTPGVGKKRQLLMKSIEKLLRHLTTYYICVSQFDYELGVQNGVITKRRPGCVIHNGVTALDTPLKPERRETFVLSMAARFDAPKRQDILIRALSELPEEVPIVCNLLGDGPLLQECKNLAVRLNVSSKVQFRGVVDNVQQYYRQSDVAVLISDYEALPISLVEALAQRLPIIASHVGGIDELIHENGFLVDNDPKQIAEKIILLYQSNQMAQLKRNSYRIYEHQYTEQAMLEQTQACYLQCLA</sequence>
<gene>
    <name evidence="3" type="ORF">FD24_GL001532</name>
</gene>
<organism evidence="3 4">
    <name type="scientific">Lactiplantibacillus pentosus DSM 20314</name>
    <dbReference type="NCBI Taxonomy" id="1423791"/>
    <lineage>
        <taxon>Bacteria</taxon>
        <taxon>Bacillati</taxon>
        <taxon>Bacillota</taxon>
        <taxon>Bacilli</taxon>
        <taxon>Lactobacillales</taxon>
        <taxon>Lactobacillaceae</taxon>
        <taxon>Lactiplantibacillus</taxon>
    </lineage>
</organism>
<dbReference type="SUPFAM" id="SSF53756">
    <property type="entry name" value="UDP-Glycosyltransferase/glycogen phosphorylase"/>
    <property type="match status" value="1"/>
</dbReference>